<sequence>MFNLEHEFNFDYYIIYNEDYNMFKAGSSARIHWYSAYKRFSKNLNFENTAAELNISVEVLSNKLAPVHSAELSVSELMAIGLSTGNTTLIDGTLAQLDCLPSVSLSAGR</sequence>
<keyword evidence="2" id="KW-1185">Reference proteome</keyword>
<organism evidence="1 2">
    <name type="scientific">Sodalis ligni</name>
    <dbReference type="NCBI Taxonomy" id="2697027"/>
    <lineage>
        <taxon>Bacteria</taxon>
        <taxon>Pseudomonadati</taxon>
        <taxon>Pseudomonadota</taxon>
        <taxon>Gammaproteobacteria</taxon>
        <taxon>Enterobacterales</taxon>
        <taxon>Bruguierivoracaceae</taxon>
        <taxon>Sodalis</taxon>
    </lineage>
</organism>
<dbReference type="Pfam" id="PF06892">
    <property type="entry name" value="Phage_CP76"/>
    <property type="match status" value="1"/>
</dbReference>
<reference evidence="1 2" key="1">
    <citation type="submission" date="2019-02" db="EMBL/GenBank/DDBJ databases">
        <title>Investigation of anaerobic lignin degradation for improved lignocellulosic biofuels.</title>
        <authorList>
            <person name="Deangelis K."/>
        </authorList>
    </citation>
    <scope>NUCLEOTIDE SEQUENCE [LARGE SCALE GENOMIC DNA]</scope>
    <source>
        <strain evidence="1 2">159R</strain>
    </source>
</reference>
<dbReference type="InterPro" id="IPR009679">
    <property type="entry name" value="Phage_186_CII-like"/>
</dbReference>
<accession>A0A4R1N912</accession>
<dbReference type="RefSeq" id="WP_132922536.1">
    <property type="nucleotide sequence ID" value="NZ_SJOI01000001.1"/>
</dbReference>
<dbReference type="Proteomes" id="UP000294555">
    <property type="component" value="Unassembled WGS sequence"/>
</dbReference>
<evidence type="ECO:0000313" key="2">
    <source>
        <dbReference type="Proteomes" id="UP000294555"/>
    </source>
</evidence>
<dbReference type="GO" id="GO:0003677">
    <property type="term" value="F:DNA binding"/>
    <property type="evidence" value="ECO:0007669"/>
    <property type="project" value="InterPro"/>
</dbReference>
<proteinExistence type="predicted"/>
<dbReference type="OrthoDB" id="6418490at2"/>
<protein>
    <submittedName>
        <fullName evidence="1">Phage regulatory protein CII</fullName>
    </submittedName>
</protein>
<name>A0A4R1N912_9GAMM</name>
<dbReference type="EMBL" id="SJOI01000001">
    <property type="protein sequence ID" value="TCL03692.1"/>
    <property type="molecule type" value="Genomic_DNA"/>
</dbReference>
<gene>
    <name evidence="1" type="ORF">EZJ58_1769</name>
</gene>
<dbReference type="AlphaFoldDB" id="A0A4R1N912"/>
<comment type="caution">
    <text evidence="1">The sequence shown here is derived from an EMBL/GenBank/DDBJ whole genome shotgun (WGS) entry which is preliminary data.</text>
</comment>
<evidence type="ECO:0000313" key="1">
    <source>
        <dbReference type="EMBL" id="TCL03692.1"/>
    </source>
</evidence>